<dbReference type="GO" id="GO:0008270">
    <property type="term" value="F:zinc ion binding"/>
    <property type="evidence" value="ECO:0007669"/>
    <property type="project" value="InterPro"/>
</dbReference>
<dbReference type="Proteomes" id="UP000295341">
    <property type="component" value="Unassembled WGS sequence"/>
</dbReference>
<gene>
    <name evidence="3" type="ORF">DFR24_3442</name>
</gene>
<dbReference type="InterPro" id="IPR036866">
    <property type="entry name" value="RibonucZ/Hydroxyglut_hydro"/>
</dbReference>
<dbReference type="Pfam" id="PF12706">
    <property type="entry name" value="Lactamase_B_2"/>
    <property type="match status" value="1"/>
</dbReference>
<dbReference type="EMBL" id="SOBT01000010">
    <property type="protein sequence ID" value="TDU26418.1"/>
    <property type="molecule type" value="Genomic_DNA"/>
</dbReference>
<dbReference type="OrthoDB" id="9805728at2"/>
<dbReference type="RefSeq" id="WP_133882635.1">
    <property type="nucleotide sequence ID" value="NZ_MWIN01000019.1"/>
</dbReference>
<dbReference type="GO" id="GO:0070290">
    <property type="term" value="F:N-acylphosphatidylethanolamine-specific phospholipase D activity"/>
    <property type="evidence" value="ECO:0007669"/>
    <property type="project" value="InterPro"/>
</dbReference>
<dbReference type="PIRSF" id="PIRSF038896">
    <property type="entry name" value="NAPE-PLD"/>
    <property type="match status" value="1"/>
</dbReference>
<dbReference type="InterPro" id="IPR001279">
    <property type="entry name" value="Metallo-B-lactamas"/>
</dbReference>
<keyword evidence="4" id="KW-1185">Reference proteome</keyword>
<dbReference type="GO" id="GO:0005737">
    <property type="term" value="C:cytoplasm"/>
    <property type="evidence" value="ECO:0007669"/>
    <property type="project" value="TreeGrafter"/>
</dbReference>
<dbReference type="SUPFAM" id="SSF56281">
    <property type="entry name" value="Metallo-hydrolase/oxidoreductase"/>
    <property type="match status" value="1"/>
</dbReference>
<reference evidence="3 4" key="1">
    <citation type="submission" date="2019-03" db="EMBL/GenBank/DDBJ databases">
        <title>Genomic Encyclopedia of Type Strains, Phase IV (KMG-IV): sequencing the most valuable type-strain genomes for metagenomic binning, comparative biology and taxonomic classification.</title>
        <authorList>
            <person name="Goeker M."/>
        </authorList>
    </citation>
    <scope>NUCLEOTIDE SEQUENCE [LARGE SCALE GENOMIC DNA]</scope>
    <source>
        <strain evidence="3 4">DSM 26377</strain>
    </source>
</reference>
<accession>A0A4S3K2A5</accession>
<dbReference type="InterPro" id="IPR024884">
    <property type="entry name" value="NAPE-PLD"/>
</dbReference>
<sequence>MNTAPPTGASRGSDGRFLNNHRNESHGGPSLLKFLRDMRRRGWKRPTFPKAHNDPAWLAANRTQTTFTWIGHASFLVQLGGLNILTDPVLSRRTSPVQWAGPGRLAPLGLTFDELPKIDVVLISHNHYDHLDDPTVRQLAARDAPEFVVPLGLREWFAKRGIGKVTELDWWQSAEPCGLRVHAVPAQHFSGRGAGDRNRTLWCGFVYEKEGQRHYFAGDTGYGPDFAGIGTRFAPIDVAMIPIGAYDPRSFMRPVHVDPDEAVRIHQDVGSRLSLAMHWGTFRLTLEPLDEPPVRLTAALEAAAIAPDRFAVMAHGETRVLPTTG</sequence>
<evidence type="ECO:0000313" key="4">
    <source>
        <dbReference type="Proteomes" id="UP000295341"/>
    </source>
</evidence>
<feature type="domain" description="Metallo-beta-lactamase" evidence="2">
    <location>
        <begin position="83"/>
        <end position="279"/>
    </location>
</feature>
<feature type="region of interest" description="Disordered" evidence="1">
    <location>
        <begin position="1"/>
        <end position="30"/>
    </location>
</feature>
<dbReference type="AlphaFoldDB" id="A0A4S3K2A5"/>
<comment type="caution">
    <text evidence="3">The sequence shown here is derived from an EMBL/GenBank/DDBJ whole genome shotgun (WGS) entry which is preliminary data.</text>
</comment>
<organism evidence="3 4">
    <name type="scientific">Panacagrimonas perspica</name>
    <dbReference type="NCBI Taxonomy" id="381431"/>
    <lineage>
        <taxon>Bacteria</taxon>
        <taxon>Pseudomonadati</taxon>
        <taxon>Pseudomonadota</taxon>
        <taxon>Gammaproteobacteria</taxon>
        <taxon>Nevskiales</taxon>
        <taxon>Nevskiaceae</taxon>
        <taxon>Panacagrimonas</taxon>
    </lineage>
</organism>
<dbReference type="PANTHER" id="PTHR15032">
    <property type="entry name" value="N-ACYL-PHOSPHATIDYLETHANOLAMINE-HYDROLYZING PHOSPHOLIPASE D"/>
    <property type="match status" value="1"/>
</dbReference>
<name>A0A4S3K2A5_9GAMM</name>
<dbReference type="CDD" id="cd16283">
    <property type="entry name" value="RomA-like_MBL-fold"/>
    <property type="match status" value="1"/>
</dbReference>
<evidence type="ECO:0000256" key="1">
    <source>
        <dbReference type="SAM" id="MobiDB-lite"/>
    </source>
</evidence>
<protein>
    <submittedName>
        <fullName evidence="3">N-acyl-phosphatidylethanolamine-hydrolysing phospholipase D</fullName>
    </submittedName>
</protein>
<dbReference type="Gene3D" id="3.60.15.10">
    <property type="entry name" value="Ribonuclease Z/Hydroxyacylglutathione hydrolase-like"/>
    <property type="match status" value="1"/>
</dbReference>
<evidence type="ECO:0000259" key="2">
    <source>
        <dbReference type="Pfam" id="PF12706"/>
    </source>
</evidence>
<proteinExistence type="predicted"/>
<evidence type="ECO:0000313" key="3">
    <source>
        <dbReference type="EMBL" id="TDU26418.1"/>
    </source>
</evidence>
<dbReference type="PANTHER" id="PTHR15032:SF4">
    <property type="entry name" value="N-ACYL-PHOSPHATIDYLETHANOLAMINE-HYDROLYZING PHOSPHOLIPASE D"/>
    <property type="match status" value="1"/>
</dbReference>